<dbReference type="AlphaFoldDB" id="A0A5F8GMN4"/>
<accession>A0A5F8GMN4</accession>
<dbReference type="GeneTree" id="ENSGT00730000111346"/>
<keyword evidence="3" id="KW-1185">Reference proteome</keyword>
<reference evidence="2" key="3">
    <citation type="submission" date="2025-09" db="UniProtKB">
        <authorList>
            <consortium name="Ensembl"/>
        </authorList>
    </citation>
    <scope>IDENTIFICATION</scope>
</reference>
<reference evidence="2 3" key="1">
    <citation type="journal article" date="2007" name="Nature">
        <title>Genome of the marsupial Monodelphis domestica reveals innovation in non-coding sequences.</title>
        <authorList>
            <person name="Mikkelsen T.S."/>
            <person name="Wakefield M.J."/>
            <person name="Aken B."/>
            <person name="Amemiya C.T."/>
            <person name="Chang J.L."/>
            <person name="Duke S."/>
            <person name="Garber M."/>
            <person name="Gentles A.J."/>
            <person name="Goodstadt L."/>
            <person name="Heger A."/>
            <person name="Jurka J."/>
            <person name="Kamal M."/>
            <person name="Mauceli E."/>
            <person name="Searle S.M."/>
            <person name="Sharpe T."/>
            <person name="Baker M.L."/>
            <person name="Batzer M.A."/>
            <person name="Benos P.V."/>
            <person name="Belov K."/>
            <person name="Clamp M."/>
            <person name="Cook A."/>
            <person name="Cuff J."/>
            <person name="Das R."/>
            <person name="Davidow L."/>
            <person name="Deakin J.E."/>
            <person name="Fazzari M.J."/>
            <person name="Glass J.L."/>
            <person name="Grabherr M."/>
            <person name="Greally J.M."/>
            <person name="Gu W."/>
            <person name="Hore T.A."/>
            <person name="Huttley G.A."/>
            <person name="Kleber M."/>
            <person name="Jirtle R.L."/>
            <person name="Koina E."/>
            <person name="Lee J.T."/>
            <person name="Mahony S."/>
            <person name="Marra M.A."/>
            <person name="Miller R.D."/>
            <person name="Nicholls R.D."/>
            <person name="Oda M."/>
            <person name="Papenfuss A.T."/>
            <person name="Parra Z.E."/>
            <person name="Pollock D.D."/>
            <person name="Ray D.A."/>
            <person name="Schein J.E."/>
            <person name="Speed T.P."/>
            <person name="Thompson K."/>
            <person name="VandeBerg J.L."/>
            <person name="Wade C.M."/>
            <person name="Walker J.A."/>
            <person name="Waters P.D."/>
            <person name="Webber C."/>
            <person name="Weidman J.R."/>
            <person name="Xie X."/>
            <person name="Zody M.C."/>
            <person name="Baldwin J."/>
            <person name="Abdouelleil A."/>
            <person name="Abdulkadir J."/>
            <person name="Abebe A."/>
            <person name="Abera B."/>
            <person name="Abreu J."/>
            <person name="Acer S.C."/>
            <person name="Aftuck L."/>
            <person name="Alexander A."/>
            <person name="An P."/>
            <person name="Anderson E."/>
            <person name="Anderson S."/>
            <person name="Arachi H."/>
            <person name="Azer M."/>
            <person name="Bachantsang P."/>
            <person name="Barry A."/>
            <person name="Bayul T."/>
            <person name="Berlin A."/>
            <person name="Bessette D."/>
            <person name="Bloom T."/>
            <person name="Bloom T."/>
            <person name="Boguslavskiy L."/>
            <person name="Bonnet C."/>
            <person name="Boukhgalter B."/>
            <person name="Bourzgui I."/>
            <person name="Brown A."/>
            <person name="Cahill P."/>
            <person name="Channer S."/>
            <person name="Cheshatsang Y."/>
            <person name="Chuda L."/>
            <person name="Citroen M."/>
            <person name="Collymore A."/>
            <person name="Cooke P."/>
            <person name="Costello M."/>
            <person name="D'Aco K."/>
            <person name="Daza R."/>
            <person name="De Haan G."/>
            <person name="DeGray S."/>
            <person name="DeMaso C."/>
            <person name="Dhargay N."/>
            <person name="Dooley K."/>
            <person name="Dooley E."/>
            <person name="Doricent M."/>
            <person name="Dorje P."/>
            <person name="Dorjee K."/>
            <person name="Dupes A."/>
            <person name="Elong R."/>
            <person name="Falk J."/>
            <person name="Farina A."/>
            <person name="Faro S."/>
            <person name="Ferguson D."/>
            <person name="Fisher S."/>
            <person name="Foley C.D."/>
            <person name="Franke A."/>
            <person name="Friedrich D."/>
            <person name="Gadbois L."/>
            <person name="Gearin G."/>
            <person name="Gearin C.R."/>
            <person name="Giannoukos G."/>
            <person name="Goode T."/>
            <person name="Graham J."/>
            <person name="Grandbois E."/>
            <person name="Grewal S."/>
            <person name="Gyaltsen K."/>
            <person name="Hafez N."/>
            <person name="Hagos B."/>
            <person name="Hall J."/>
            <person name="Henson C."/>
            <person name="Hollinger A."/>
            <person name="Honan T."/>
            <person name="Huard M.D."/>
            <person name="Hughes L."/>
            <person name="Hurhula B."/>
            <person name="Husby M.E."/>
            <person name="Kamat A."/>
            <person name="Kanga B."/>
            <person name="Kashin S."/>
            <person name="Khazanovich D."/>
            <person name="Kisner P."/>
            <person name="Lance K."/>
            <person name="Lara M."/>
            <person name="Lee W."/>
            <person name="Lennon N."/>
            <person name="Letendre F."/>
            <person name="LeVine R."/>
            <person name="Lipovsky A."/>
            <person name="Liu X."/>
            <person name="Liu J."/>
            <person name="Liu S."/>
            <person name="Lokyitsang T."/>
            <person name="Lokyitsang Y."/>
            <person name="Lubonja R."/>
            <person name="Lui A."/>
            <person name="MacDonald P."/>
            <person name="Magnisalis V."/>
            <person name="Maru K."/>
            <person name="Matthews C."/>
            <person name="McCusker W."/>
            <person name="McDonough S."/>
            <person name="Mehta T."/>
            <person name="Meldrim J."/>
            <person name="Meneus L."/>
            <person name="Mihai O."/>
            <person name="Mihalev A."/>
            <person name="Mihova T."/>
            <person name="Mittelman R."/>
            <person name="Mlenga V."/>
            <person name="Montmayeur A."/>
            <person name="Mulrain L."/>
            <person name="Navidi A."/>
            <person name="Naylor J."/>
            <person name="Negash T."/>
            <person name="Nguyen T."/>
            <person name="Nguyen N."/>
            <person name="Nicol R."/>
            <person name="Norbu C."/>
            <person name="Norbu N."/>
            <person name="Novod N."/>
            <person name="O'Neill B."/>
            <person name="Osman S."/>
            <person name="Markiewicz E."/>
            <person name="Oyono O.L."/>
            <person name="Patti C."/>
            <person name="Phunkhang P."/>
            <person name="Pierre F."/>
            <person name="Priest M."/>
            <person name="Raghuraman S."/>
            <person name="Rege F."/>
            <person name="Reyes R."/>
            <person name="Rise C."/>
            <person name="Rogov P."/>
            <person name="Ross K."/>
            <person name="Ryan E."/>
            <person name="Settipalli S."/>
            <person name="Shea T."/>
            <person name="Sherpa N."/>
            <person name="Shi L."/>
            <person name="Shih D."/>
            <person name="Sparrow T."/>
            <person name="Spaulding J."/>
            <person name="Stalker J."/>
            <person name="Stange-Thomann N."/>
            <person name="Stavropoulos S."/>
            <person name="Stone C."/>
            <person name="Strader C."/>
            <person name="Tesfaye S."/>
            <person name="Thomson T."/>
            <person name="Thoulutsang Y."/>
            <person name="Thoulutsang D."/>
            <person name="Topham K."/>
            <person name="Topping I."/>
            <person name="Tsamla T."/>
            <person name="Vassiliev H."/>
            <person name="Vo A."/>
            <person name="Wangchuk T."/>
            <person name="Wangdi T."/>
            <person name="Weiand M."/>
            <person name="Wilkinson J."/>
            <person name="Wilson A."/>
            <person name="Yadav S."/>
            <person name="Young G."/>
            <person name="Yu Q."/>
            <person name="Zembek L."/>
            <person name="Zhong D."/>
            <person name="Zimmer A."/>
            <person name="Zwirko Z."/>
            <person name="Jaffe D.B."/>
            <person name="Alvarez P."/>
            <person name="Brockman W."/>
            <person name="Butler J."/>
            <person name="Chin C."/>
            <person name="Gnerre S."/>
            <person name="MacCallum I."/>
            <person name="Graves J.A."/>
            <person name="Ponting C.P."/>
            <person name="Breen M."/>
            <person name="Samollow P.B."/>
            <person name="Lander E.S."/>
            <person name="Lindblad-Toh K."/>
        </authorList>
    </citation>
    <scope>NUCLEOTIDE SEQUENCE [LARGE SCALE GENOMIC DNA]</scope>
</reference>
<evidence type="ECO:0000256" key="1">
    <source>
        <dbReference type="SAM" id="MobiDB-lite"/>
    </source>
</evidence>
<organism evidence="2 3">
    <name type="scientific">Monodelphis domestica</name>
    <name type="common">Gray short-tailed opossum</name>
    <dbReference type="NCBI Taxonomy" id="13616"/>
    <lineage>
        <taxon>Eukaryota</taxon>
        <taxon>Metazoa</taxon>
        <taxon>Chordata</taxon>
        <taxon>Craniata</taxon>
        <taxon>Vertebrata</taxon>
        <taxon>Euteleostomi</taxon>
        <taxon>Mammalia</taxon>
        <taxon>Metatheria</taxon>
        <taxon>Didelphimorphia</taxon>
        <taxon>Didelphidae</taxon>
        <taxon>Monodelphis</taxon>
    </lineage>
</organism>
<dbReference type="SUPFAM" id="SSF48452">
    <property type="entry name" value="TPR-like"/>
    <property type="match status" value="1"/>
</dbReference>
<dbReference type="Bgee" id="ENSMODG00000045953">
    <property type="expression patterns" value="Expressed in placenta and 8 other cell types or tissues"/>
</dbReference>
<dbReference type="InterPro" id="IPR019734">
    <property type="entry name" value="TPR_rpt"/>
</dbReference>
<dbReference type="InParanoid" id="A0A5F8GMN4"/>
<sequence>MTLAVPGPLGKLYNDLGLTYSQLGLLPLAAESFLRALPLCREPGAKAVVLRNLGAAHNALGNFEEARDLHREAAALHGSAGQRQEQGECFGGLAFALSQLGEHEAARDNYLHALQAAQDAGDMKGQWQALEGLGAAAVCLGKPDHAVKHYKEALALLVQCQEEPSSVRERLVAKLEDSMRTHLSLGGLHPDGSLSLTRMRPQAMNRISYSKQAAGSTQCRSAALWEEEEEMTVNLPMISPKWRLDGVLKEGKPSLLASDGPQANSNWNNPRPAMVPQEPICPFHHLLTRERGKKDTLDSGVQNYNSTSCCPSTSYLRWHQALSRSPQGPKTKPSKNVQRRPTKSSFCVVM</sequence>
<dbReference type="PANTHER" id="PTHR47050">
    <property type="entry name" value="TETRATRICOPEPTIDE REPEAT PROTEIN 24"/>
    <property type="match status" value="1"/>
</dbReference>
<dbReference type="PANTHER" id="PTHR47050:SF2">
    <property type="entry name" value="TETRATRICOPEPTIDE REPEAT PROTEIN 24"/>
    <property type="match status" value="1"/>
</dbReference>
<dbReference type="STRING" id="13616.ENSMODP00000048707"/>
<evidence type="ECO:0000313" key="2">
    <source>
        <dbReference type="Ensembl" id="ENSMODP00000048707.1"/>
    </source>
</evidence>
<name>A0A5F8GMN4_MONDO</name>
<protein>
    <submittedName>
        <fullName evidence="2">Uncharacterized protein</fullName>
    </submittedName>
</protein>
<dbReference type="InterPro" id="IPR011990">
    <property type="entry name" value="TPR-like_helical_dom_sf"/>
</dbReference>
<feature type="region of interest" description="Disordered" evidence="1">
    <location>
        <begin position="322"/>
        <end position="344"/>
    </location>
</feature>
<dbReference type="SMART" id="SM00028">
    <property type="entry name" value="TPR"/>
    <property type="match status" value="4"/>
</dbReference>
<dbReference type="FunCoup" id="A0A5F8GMN4">
    <property type="interactions" value="1"/>
</dbReference>
<evidence type="ECO:0000313" key="3">
    <source>
        <dbReference type="Proteomes" id="UP000002280"/>
    </source>
</evidence>
<proteinExistence type="predicted"/>
<reference evidence="2" key="2">
    <citation type="submission" date="2025-08" db="UniProtKB">
        <authorList>
            <consortium name="Ensembl"/>
        </authorList>
    </citation>
    <scope>IDENTIFICATION</scope>
</reference>
<dbReference type="InterPro" id="IPR024812">
    <property type="entry name" value="TPR_24"/>
</dbReference>
<dbReference type="Ensembl" id="ENSMODT00000065005.1">
    <property type="protein sequence ID" value="ENSMODP00000048707.1"/>
    <property type="gene ID" value="ENSMODG00000045953.1"/>
</dbReference>
<dbReference type="Proteomes" id="UP000002280">
    <property type="component" value="Chromosome 2"/>
</dbReference>
<dbReference type="Gene3D" id="1.25.40.10">
    <property type="entry name" value="Tetratricopeptide repeat domain"/>
    <property type="match status" value="1"/>
</dbReference>
<dbReference type="Pfam" id="PF13424">
    <property type="entry name" value="TPR_12"/>
    <property type="match status" value="1"/>
</dbReference>